<dbReference type="EMBL" id="VYQE01000001">
    <property type="protein sequence ID" value="KAA9010481.1"/>
    <property type="molecule type" value="Genomic_DNA"/>
</dbReference>
<protein>
    <submittedName>
        <fullName evidence="2">Uncharacterized protein</fullName>
    </submittedName>
</protein>
<evidence type="ECO:0000313" key="2">
    <source>
        <dbReference type="EMBL" id="KAA9010481.1"/>
    </source>
</evidence>
<organism evidence="2 3">
    <name type="scientific">Histidinibacterium aquaticum</name>
    <dbReference type="NCBI Taxonomy" id="2613962"/>
    <lineage>
        <taxon>Bacteria</taxon>
        <taxon>Pseudomonadati</taxon>
        <taxon>Pseudomonadota</taxon>
        <taxon>Alphaproteobacteria</taxon>
        <taxon>Rhodobacterales</taxon>
        <taxon>Paracoccaceae</taxon>
        <taxon>Histidinibacterium</taxon>
    </lineage>
</organism>
<dbReference type="Proteomes" id="UP000326554">
    <property type="component" value="Unassembled WGS sequence"/>
</dbReference>
<gene>
    <name evidence="2" type="ORF">F3S47_04350</name>
</gene>
<sequence length="181" mass="19043">MVDTNTHGGPQGRTSRDEARTEAHDLKEEARAAGQDAYQRASQEAQAQGEAAKGRAADEVGDISSALRRAAEESREGSAQQQAFGRVAESLAEFSDEMRNKSFSEAAHDLDGFARRNPLAFLGGAALLGFAATRFARASSRDEPAAYPHPDERLPADRAPASPAATATPAAPAVNSGSESY</sequence>
<keyword evidence="3" id="KW-1185">Reference proteome</keyword>
<feature type="compositionally biased region" description="Basic and acidic residues" evidence="1">
    <location>
        <begin position="14"/>
        <end position="31"/>
    </location>
</feature>
<name>A0A5J5GQF7_9RHOB</name>
<feature type="region of interest" description="Disordered" evidence="1">
    <location>
        <begin position="1"/>
        <end position="86"/>
    </location>
</feature>
<evidence type="ECO:0000313" key="3">
    <source>
        <dbReference type="Proteomes" id="UP000326554"/>
    </source>
</evidence>
<dbReference type="AlphaFoldDB" id="A0A5J5GQF7"/>
<feature type="compositionally biased region" description="Low complexity" evidence="1">
    <location>
        <begin position="157"/>
        <end position="173"/>
    </location>
</feature>
<feature type="region of interest" description="Disordered" evidence="1">
    <location>
        <begin position="138"/>
        <end position="181"/>
    </location>
</feature>
<feature type="compositionally biased region" description="Low complexity" evidence="1">
    <location>
        <begin position="39"/>
        <end position="51"/>
    </location>
</feature>
<comment type="caution">
    <text evidence="2">The sequence shown here is derived from an EMBL/GenBank/DDBJ whole genome shotgun (WGS) entry which is preliminary data.</text>
</comment>
<evidence type="ECO:0000256" key="1">
    <source>
        <dbReference type="SAM" id="MobiDB-lite"/>
    </source>
</evidence>
<reference evidence="2 3" key="1">
    <citation type="submission" date="2019-09" db="EMBL/GenBank/DDBJ databases">
        <authorList>
            <person name="Park J.-S."/>
            <person name="Choi H.-J."/>
        </authorList>
    </citation>
    <scope>NUCLEOTIDE SEQUENCE [LARGE SCALE GENOMIC DNA]</scope>
    <source>
        <strain evidence="2 3">176SS1-4</strain>
    </source>
</reference>
<proteinExistence type="predicted"/>
<accession>A0A5J5GQF7</accession>
<dbReference type="RefSeq" id="WP_150443967.1">
    <property type="nucleotide sequence ID" value="NZ_VYQE01000001.1"/>
</dbReference>
<feature type="compositionally biased region" description="Basic and acidic residues" evidence="1">
    <location>
        <begin position="139"/>
        <end position="156"/>
    </location>
</feature>